<sequence length="247" mass="27796">MTLHLHMLIWVACALSPQEIRDRLMSKDSEFTMDLIAYLESCQVGEFTTGSMEELQDKLEFPRVVKPGSRRVPKPAFRHPDPAGCFPVPPPNKYCATPLTCDCDDCEALRKWEEHFDYSVDHVVYRSNIHGCFNKVGVTSKNGEYTEHVSGKGCINKDGVCTARFPRKLFPVSCVDDDGHLNLKKCEAWINTINKVMSYCFGCNTDSSSLLSGTAVKATAGYVADYIVKMGLKTYEIFSSIYDVFER</sequence>
<protein>
    <submittedName>
        <fullName evidence="1">Uncharacterized protein</fullName>
    </submittedName>
</protein>
<name>A0A4Y7SEI0_COPMI</name>
<dbReference type="EMBL" id="QPFP01000193">
    <property type="protein sequence ID" value="TEB19406.1"/>
    <property type="molecule type" value="Genomic_DNA"/>
</dbReference>
<feature type="non-terminal residue" evidence="1">
    <location>
        <position position="247"/>
    </location>
</feature>
<gene>
    <name evidence="1" type="ORF">FA13DRAFT_1602526</name>
</gene>
<dbReference type="AlphaFoldDB" id="A0A4Y7SEI0"/>
<dbReference type="Proteomes" id="UP000298030">
    <property type="component" value="Unassembled WGS sequence"/>
</dbReference>
<evidence type="ECO:0000313" key="1">
    <source>
        <dbReference type="EMBL" id="TEB19406.1"/>
    </source>
</evidence>
<reference evidence="1 2" key="1">
    <citation type="journal article" date="2019" name="Nat. Ecol. Evol.">
        <title>Megaphylogeny resolves global patterns of mushroom evolution.</title>
        <authorList>
            <person name="Varga T."/>
            <person name="Krizsan K."/>
            <person name="Foldi C."/>
            <person name="Dima B."/>
            <person name="Sanchez-Garcia M."/>
            <person name="Sanchez-Ramirez S."/>
            <person name="Szollosi G.J."/>
            <person name="Szarkandi J.G."/>
            <person name="Papp V."/>
            <person name="Albert L."/>
            <person name="Andreopoulos W."/>
            <person name="Angelini C."/>
            <person name="Antonin V."/>
            <person name="Barry K.W."/>
            <person name="Bougher N.L."/>
            <person name="Buchanan P."/>
            <person name="Buyck B."/>
            <person name="Bense V."/>
            <person name="Catcheside P."/>
            <person name="Chovatia M."/>
            <person name="Cooper J."/>
            <person name="Damon W."/>
            <person name="Desjardin D."/>
            <person name="Finy P."/>
            <person name="Geml J."/>
            <person name="Haridas S."/>
            <person name="Hughes K."/>
            <person name="Justo A."/>
            <person name="Karasinski D."/>
            <person name="Kautmanova I."/>
            <person name="Kiss B."/>
            <person name="Kocsube S."/>
            <person name="Kotiranta H."/>
            <person name="LaButti K.M."/>
            <person name="Lechner B.E."/>
            <person name="Liimatainen K."/>
            <person name="Lipzen A."/>
            <person name="Lukacs Z."/>
            <person name="Mihaltcheva S."/>
            <person name="Morgado L.N."/>
            <person name="Niskanen T."/>
            <person name="Noordeloos M.E."/>
            <person name="Ohm R.A."/>
            <person name="Ortiz-Santana B."/>
            <person name="Ovrebo C."/>
            <person name="Racz N."/>
            <person name="Riley R."/>
            <person name="Savchenko A."/>
            <person name="Shiryaev A."/>
            <person name="Soop K."/>
            <person name="Spirin V."/>
            <person name="Szebenyi C."/>
            <person name="Tomsovsky M."/>
            <person name="Tulloss R.E."/>
            <person name="Uehling J."/>
            <person name="Grigoriev I.V."/>
            <person name="Vagvolgyi C."/>
            <person name="Papp T."/>
            <person name="Martin F.M."/>
            <person name="Miettinen O."/>
            <person name="Hibbett D.S."/>
            <person name="Nagy L.G."/>
        </authorList>
    </citation>
    <scope>NUCLEOTIDE SEQUENCE [LARGE SCALE GENOMIC DNA]</scope>
    <source>
        <strain evidence="1 2">FP101781</strain>
    </source>
</reference>
<comment type="caution">
    <text evidence="1">The sequence shown here is derived from an EMBL/GenBank/DDBJ whole genome shotgun (WGS) entry which is preliminary data.</text>
</comment>
<keyword evidence="2" id="KW-1185">Reference proteome</keyword>
<accession>A0A4Y7SEI0</accession>
<dbReference type="STRING" id="71717.A0A4Y7SEI0"/>
<dbReference type="OrthoDB" id="3229882at2759"/>
<evidence type="ECO:0000313" key="2">
    <source>
        <dbReference type="Proteomes" id="UP000298030"/>
    </source>
</evidence>
<organism evidence="1 2">
    <name type="scientific">Coprinellus micaceus</name>
    <name type="common">Glistening ink-cap mushroom</name>
    <name type="synonym">Coprinus micaceus</name>
    <dbReference type="NCBI Taxonomy" id="71717"/>
    <lineage>
        <taxon>Eukaryota</taxon>
        <taxon>Fungi</taxon>
        <taxon>Dikarya</taxon>
        <taxon>Basidiomycota</taxon>
        <taxon>Agaricomycotina</taxon>
        <taxon>Agaricomycetes</taxon>
        <taxon>Agaricomycetidae</taxon>
        <taxon>Agaricales</taxon>
        <taxon>Agaricineae</taxon>
        <taxon>Psathyrellaceae</taxon>
        <taxon>Coprinellus</taxon>
    </lineage>
</organism>
<proteinExistence type="predicted"/>